<evidence type="ECO:0000256" key="2">
    <source>
        <dbReference type="ARBA" id="ARBA00023002"/>
    </source>
</evidence>
<keyword evidence="2 4" id="KW-0560">Oxidoreductase</keyword>
<comment type="caution">
    <text evidence="5">The sequence shown here is derived from an EMBL/GenBank/DDBJ whole genome shotgun (WGS) entry which is preliminary data.</text>
</comment>
<dbReference type="Pfam" id="PF03960">
    <property type="entry name" value="ArsC"/>
    <property type="match status" value="1"/>
</dbReference>
<evidence type="ECO:0000256" key="1">
    <source>
        <dbReference type="ARBA" id="ARBA00007198"/>
    </source>
</evidence>
<name>D4DM54_NEIEG</name>
<evidence type="ECO:0000313" key="6">
    <source>
        <dbReference type="Proteomes" id="UP000005536"/>
    </source>
</evidence>
<dbReference type="PROSITE" id="PS51353">
    <property type="entry name" value="ARSC"/>
    <property type="match status" value="1"/>
</dbReference>
<dbReference type="EMBL" id="ADBF01000002">
    <property type="protein sequence ID" value="EFE51157.1"/>
    <property type="molecule type" value="Genomic_DNA"/>
</dbReference>
<dbReference type="InterPro" id="IPR036249">
    <property type="entry name" value="Thioredoxin-like_sf"/>
</dbReference>
<gene>
    <name evidence="5" type="primary">arsC</name>
    <name evidence="5" type="ORF">NEIELOOT_00115</name>
</gene>
<proteinExistence type="inferred from homology"/>
<dbReference type="Proteomes" id="UP000005536">
    <property type="component" value="Unassembled WGS sequence"/>
</dbReference>
<evidence type="ECO:0000256" key="3">
    <source>
        <dbReference type="PROSITE-ProRule" id="PRU01282"/>
    </source>
</evidence>
<dbReference type="PANTHER" id="PTHR30041:SF4">
    <property type="entry name" value="ARSENATE REDUCTASE"/>
    <property type="match status" value="1"/>
</dbReference>
<comment type="similarity">
    <text evidence="1 3 4">Belongs to the ArsC family.</text>
</comment>
<reference evidence="5 6" key="1">
    <citation type="submission" date="2010-02" db="EMBL/GenBank/DDBJ databases">
        <authorList>
            <person name="Weinstock G."/>
            <person name="Sodergren E."/>
            <person name="Clifton S."/>
            <person name="Fulton L."/>
            <person name="Fulton B."/>
            <person name="Courtney L."/>
            <person name="Fronick C."/>
            <person name="Harrison M."/>
            <person name="Strong C."/>
            <person name="Farmer C."/>
            <person name="Delahaunty K."/>
            <person name="Markovic C."/>
            <person name="Hall O."/>
            <person name="Minx P."/>
            <person name="Tomlinson C."/>
            <person name="Mitreva M."/>
            <person name="Nelson J."/>
            <person name="Hou S."/>
            <person name="Wollam A."/>
            <person name="Pepin K.H."/>
            <person name="Johnson M."/>
            <person name="Bhonagiri V."/>
            <person name="Zhang X."/>
            <person name="Suruliraj S."/>
            <person name="Warren W."/>
            <person name="Chinwalla A."/>
            <person name="Mardis E.R."/>
            <person name="Wilson R.K."/>
        </authorList>
    </citation>
    <scope>NUCLEOTIDE SEQUENCE [LARGE SCALE GENOMIC DNA]</scope>
    <source>
        <strain evidence="5 6">ATCC 29315</strain>
    </source>
</reference>
<dbReference type="NCBIfam" id="TIGR00014">
    <property type="entry name" value="arsC"/>
    <property type="match status" value="1"/>
</dbReference>
<dbReference type="InterPro" id="IPR006659">
    <property type="entry name" value="Arsenate_reductase"/>
</dbReference>
<dbReference type="SUPFAM" id="SSF52833">
    <property type="entry name" value="Thioredoxin-like"/>
    <property type="match status" value="1"/>
</dbReference>
<evidence type="ECO:0000256" key="4">
    <source>
        <dbReference type="RuleBase" id="RU362029"/>
    </source>
</evidence>
<dbReference type="PANTHER" id="PTHR30041">
    <property type="entry name" value="ARSENATE REDUCTASE"/>
    <property type="match status" value="1"/>
</dbReference>
<comment type="catalytic activity">
    <reaction evidence="4">
        <text>[glutaredoxin]-dithiol + arsenate + glutathione + H(+) = glutathionyl-S-S-[glutaredoxin] + arsenite + H2O</text>
        <dbReference type="Rhea" id="RHEA:22016"/>
        <dbReference type="Rhea" id="RHEA-COMP:10729"/>
        <dbReference type="Rhea" id="RHEA-COMP:17668"/>
        <dbReference type="ChEBI" id="CHEBI:15377"/>
        <dbReference type="ChEBI" id="CHEBI:15378"/>
        <dbReference type="ChEBI" id="CHEBI:29242"/>
        <dbReference type="ChEBI" id="CHEBI:29950"/>
        <dbReference type="ChEBI" id="CHEBI:48597"/>
        <dbReference type="ChEBI" id="CHEBI:57925"/>
        <dbReference type="ChEBI" id="CHEBI:146199"/>
        <dbReference type="EC" id="1.20.4.1"/>
    </reaction>
</comment>
<dbReference type="Gene3D" id="3.40.30.10">
    <property type="entry name" value="Glutaredoxin"/>
    <property type="match status" value="1"/>
</dbReference>
<evidence type="ECO:0000313" key="5">
    <source>
        <dbReference type="EMBL" id="EFE51157.1"/>
    </source>
</evidence>
<dbReference type="InterPro" id="IPR006660">
    <property type="entry name" value="Arsenate_reductase-like"/>
</dbReference>
<dbReference type="CDD" id="cd03034">
    <property type="entry name" value="ArsC_ArsC"/>
    <property type="match status" value="1"/>
</dbReference>
<sequence>MTMTAVTLYHNPRCSKSRAAADYLAQQNVETRIVRYLDTPPDISVLREIFGKLGLADVRGMMRVKDDLYRELKLDDPSLDNEALLAAIAAHPSLLERPIAVLGDKAAIGRPTENIAALLAGE</sequence>
<dbReference type="EC" id="1.20.4.1" evidence="4"/>
<dbReference type="STRING" id="546263.NELON_11280"/>
<organism evidence="5 6">
    <name type="scientific">Neisseria elongata subsp. glycolytica ATCC 29315</name>
    <dbReference type="NCBI Taxonomy" id="546263"/>
    <lineage>
        <taxon>Bacteria</taxon>
        <taxon>Pseudomonadati</taxon>
        <taxon>Pseudomonadota</taxon>
        <taxon>Betaproteobacteria</taxon>
        <taxon>Neisseriales</taxon>
        <taxon>Neisseriaceae</taxon>
        <taxon>Neisseria</taxon>
    </lineage>
</organism>
<dbReference type="AlphaFoldDB" id="D4DM54"/>
<protein>
    <recommendedName>
        <fullName evidence="4">Arsenate reductase</fullName>
        <ecNumber evidence="4">1.20.4.1</ecNumber>
    </recommendedName>
</protein>
<accession>D4DM54</accession>
<dbReference type="GO" id="GO:0008794">
    <property type="term" value="F:arsenate reductase (glutaredoxin) activity"/>
    <property type="evidence" value="ECO:0007669"/>
    <property type="project" value="UniProtKB-UniRule"/>
</dbReference>